<accession>A0ABV5JTD2</accession>
<name>A0ABV5JTD2_9ACTN</name>
<proteinExistence type="predicted"/>
<feature type="region of interest" description="Disordered" evidence="1">
    <location>
        <begin position="44"/>
        <end position="71"/>
    </location>
</feature>
<feature type="domain" description="DUF8175" evidence="3">
    <location>
        <begin position="13"/>
        <end position="187"/>
    </location>
</feature>
<dbReference type="Proteomes" id="UP001589700">
    <property type="component" value="Unassembled WGS sequence"/>
</dbReference>
<evidence type="ECO:0000313" key="4">
    <source>
        <dbReference type="EMBL" id="MFB9261001.1"/>
    </source>
</evidence>
<evidence type="ECO:0000256" key="2">
    <source>
        <dbReference type="SAM" id="SignalP"/>
    </source>
</evidence>
<evidence type="ECO:0000313" key="5">
    <source>
        <dbReference type="Proteomes" id="UP001589700"/>
    </source>
</evidence>
<organism evidence="4 5">
    <name type="scientific">Dietzia aerolata</name>
    <dbReference type="NCBI Taxonomy" id="595984"/>
    <lineage>
        <taxon>Bacteria</taxon>
        <taxon>Bacillati</taxon>
        <taxon>Actinomycetota</taxon>
        <taxon>Actinomycetes</taxon>
        <taxon>Mycobacteriales</taxon>
        <taxon>Dietziaceae</taxon>
        <taxon>Dietzia</taxon>
    </lineage>
</organism>
<dbReference type="Pfam" id="PF26526">
    <property type="entry name" value="DUF8175"/>
    <property type="match status" value="1"/>
</dbReference>
<protein>
    <recommendedName>
        <fullName evidence="3">DUF8175 domain-containing protein</fullName>
    </recommendedName>
</protein>
<dbReference type="EMBL" id="JBHMDY010000011">
    <property type="protein sequence ID" value="MFB9261001.1"/>
    <property type="molecule type" value="Genomic_DNA"/>
</dbReference>
<comment type="caution">
    <text evidence="4">The sequence shown here is derived from an EMBL/GenBank/DDBJ whole genome shotgun (WGS) entry which is preliminary data.</text>
</comment>
<feature type="region of interest" description="Disordered" evidence="1">
    <location>
        <begin position="178"/>
        <end position="204"/>
    </location>
</feature>
<gene>
    <name evidence="4" type="ORF">ACFFVD_14455</name>
</gene>
<feature type="signal peptide" evidence="2">
    <location>
        <begin position="1"/>
        <end position="27"/>
    </location>
</feature>
<keyword evidence="2" id="KW-0732">Signal</keyword>
<dbReference type="RefSeq" id="WP_182632291.1">
    <property type="nucleotide sequence ID" value="NZ_JAALDM010000131.1"/>
</dbReference>
<keyword evidence="5" id="KW-1185">Reference proteome</keyword>
<evidence type="ECO:0000256" key="1">
    <source>
        <dbReference type="SAM" id="MobiDB-lite"/>
    </source>
</evidence>
<evidence type="ECO:0000259" key="3">
    <source>
        <dbReference type="Pfam" id="PF26526"/>
    </source>
</evidence>
<dbReference type="InterPro" id="IPR058488">
    <property type="entry name" value="DUF8175"/>
</dbReference>
<feature type="chain" id="PRO_5045769001" description="DUF8175 domain-containing protein" evidence="2">
    <location>
        <begin position="28"/>
        <end position="204"/>
    </location>
</feature>
<reference evidence="4 5" key="1">
    <citation type="submission" date="2024-09" db="EMBL/GenBank/DDBJ databases">
        <authorList>
            <person name="Sun Q."/>
            <person name="Mori K."/>
        </authorList>
    </citation>
    <scope>NUCLEOTIDE SEQUENCE [LARGE SCALE GENOMIC DNA]</scope>
    <source>
        <strain evidence="4 5">CCM 7659</strain>
    </source>
</reference>
<sequence length="204" mass="21318">MASGINGKTSRAAVVVAAAALVVAACGGPDPDGTAQAEDQTVTWSDSGGFSVPSAEAGPTDTEGQAPGGFEQSGFGAALAAAHYSVALDTAGDSDFGAVLNEVTVDDDGRKQWAAARAGLKLGKPAADRVPTLEAWVVEPADPIQQAQVHLYWRQYDGSMTEQRRQMMWDGEDWRLQLPNNPQTPELRAVEAPPENATAFDPPA</sequence>